<evidence type="ECO:0000313" key="3">
    <source>
        <dbReference type="Proteomes" id="UP001186944"/>
    </source>
</evidence>
<dbReference type="Proteomes" id="UP001186944">
    <property type="component" value="Unassembled WGS sequence"/>
</dbReference>
<keyword evidence="1" id="KW-0732">Signal</keyword>
<accession>A0AA89C975</accession>
<sequence>MKHLPFTICFLQLVSYSACQEIYASNCNHVDERQLLAEITGLRQLVIQESLCRQELERQIREFRQLLLHDESQSITGTDRGWNMSLSSDTGVVTEKLDRITRLIESKITRIEGNISQVFSAVKKQEIQMESIKETYLNLSLNIQELNMFLKGNGWSSSENVNHTNDDKVRETQTTNPGATIDITPMTESDSNNVFTTRDDSAVRQDSREKMSYLPLWISISMMLGCCLCNNDVIYKLSQSWCHEIYSIPSRDCRWVAGLYRYVDVAILNGQIIAYQIRWKTGKWSNWYVPGVNDIDDKINTMRRTCGLPYKANSMRRMWSYFYYHDHKYIICNNQ</sequence>
<comment type="caution">
    <text evidence="2">The sequence shown here is derived from an EMBL/GenBank/DDBJ whole genome shotgun (WGS) entry which is preliminary data.</text>
</comment>
<feature type="signal peptide" evidence="1">
    <location>
        <begin position="1"/>
        <end position="19"/>
    </location>
</feature>
<evidence type="ECO:0000256" key="1">
    <source>
        <dbReference type="SAM" id="SignalP"/>
    </source>
</evidence>
<dbReference type="AlphaFoldDB" id="A0AA89C975"/>
<gene>
    <name evidence="2" type="ORF">FSP39_014219</name>
</gene>
<protein>
    <submittedName>
        <fullName evidence="2">Uncharacterized protein</fullName>
    </submittedName>
</protein>
<reference evidence="2" key="1">
    <citation type="submission" date="2019-08" db="EMBL/GenBank/DDBJ databases">
        <title>The improved chromosome-level genome for the pearl oyster Pinctada fucata martensii using PacBio sequencing and Hi-C.</title>
        <authorList>
            <person name="Zheng Z."/>
        </authorList>
    </citation>
    <scope>NUCLEOTIDE SEQUENCE</scope>
    <source>
        <strain evidence="2">ZZ-2019</strain>
        <tissue evidence="2">Adductor muscle</tissue>
    </source>
</reference>
<name>A0AA89C975_PINIB</name>
<keyword evidence="3" id="KW-1185">Reference proteome</keyword>
<evidence type="ECO:0000313" key="2">
    <source>
        <dbReference type="EMBL" id="KAK3104965.1"/>
    </source>
</evidence>
<dbReference type="EMBL" id="VSWD01000004">
    <property type="protein sequence ID" value="KAK3104965.1"/>
    <property type="molecule type" value="Genomic_DNA"/>
</dbReference>
<organism evidence="2 3">
    <name type="scientific">Pinctada imbricata</name>
    <name type="common">Atlantic pearl-oyster</name>
    <name type="synonym">Pinctada martensii</name>
    <dbReference type="NCBI Taxonomy" id="66713"/>
    <lineage>
        <taxon>Eukaryota</taxon>
        <taxon>Metazoa</taxon>
        <taxon>Spiralia</taxon>
        <taxon>Lophotrochozoa</taxon>
        <taxon>Mollusca</taxon>
        <taxon>Bivalvia</taxon>
        <taxon>Autobranchia</taxon>
        <taxon>Pteriomorphia</taxon>
        <taxon>Pterioida</taxon>
        <taxon>Pterioidea</taxon>
        <taxon>Pteriidae</taxon>
        <taxon>Pinctada</taxon>
    </lineage>
</organism>
<feature type="chain" id="PRO_5041682528" evidence="1">
    <location>
        <begin position="20"/>
        <end position="335"/>
    </location>
</feature>
<proteinExistence type="predicted"/>